<comment type="caution">
    <text evidence="3">The sequence shown here is derived from an EMBL/GenBank/DDBJ whole genome shotgun (WGS) entry which is preliminary data.</text>
</comment>
<evidence type="ECO:0000256" key="1">
    <source>
        <dbReference type="SAM" id="MobiDB-lite"/>
    </source>
</evidence>
<feature type="chain" id="PRO_5044822125" evidence="2">
    <location>
        <begin position="23"/>
        <end position="124"/>
    </location>
</feature>
<evidence type="ECO:0000313" key="4">
    <source>
        <dbReference type="Proteomes" id="UP001626550"/>
    </source>
</evidence>
<keyword evidence="2" id="KW-0732">Signal</keyword>
<organism evidence="3 4">
    <name type="scientific">Cichlidogyrus casuarinus</name>
    <dbReference type="NCBI Taxonomy" id="1844966"/>
    <lineage>
        <taxon>Eukaryota</taxon>
        <taxon>Metazoa</taxon>
        <taxon>Spiralia</taxon>
        <taxon>Lophotrochozoa</taxon>
        <taxon>Platyhelminthes</taxon>
        <taxon>Monogenea</taxon>
        <taxon>Monopisthocotylea</taxon>
        <taxon>Dactylogyridea</taxon>
        <taxon>Ancyrocephalidae</taxon>
        <taxon>Cichlidogyrus</taxon>
    </lineage>
</organism>
<feature type="signal peptide" evidence="2">
    <location>
        <begin position="1"/>
        <end position="22"/>
    </location>
</feature>
<dbReference type="EMBL" id="JBJKFK010004606">
    <property type="protein sequence ID" value="KAL3308855.1"/>
    <property type="molecule type" value="Genomic_DNA"/>
</dbReference>
<proteinExistence type="predicted"/>
<feature type="compositionally biased region" description="Low complexity" evidence="1">
    <location>
        <begin position="80"/>
        <end position="90"/>
    </location>
</feature>
<sequence>MNFKRNLLVILCLCAPPMLCDRADQESRLLPRMEDDMSSNSRLGLGFWLNFTWKIISTVFFRPNYTPVQNGQDKTPMYSTTAAPTTTKAPATEDDSDMGFGFGMPGMEMDEDMPSLGLGGLGDQ</sequence>
<dbReference type="Proteomes" id="UP001626550">
    <property type="component" value="Unassembled WGS sequence"/>
</dbReference>
<evidence type="ECO:0000313" key="3">
    <source>
        <dbReference type="EMBL" id="KAL3308855.1"/>
    </source>
</evidence>
<evidence type="ECO:0000256" key="2">
    <source>
        <dbReference type="SAM" id="SignalP"/>
    </source>
</evidence>
<reference evidence="3 4" key="1">
    <citation type="submission" date="2024-11" db="EMBL/GenBank/DDBJ databases">
        <title>Adaptive evolution of stress response genes in parasites aligns with host niche diversity.</title>
        <authorList>
            <person name="Hahn C."/>
            <person name="Resl P."/>
        </authorList>
    </citation>
    <scope>NUCLEOTIDE SEQUENCE [LARGE SCALE GENOMIC DNA]</scope>
    <source>
        <strain evidence="3">EGGRZ-B1_66</strain>
        <tissue evidence="3">Body</tissue>
    </source>
</reference>
<name>A0ABD2PMW4_9PLAT</name>
<dbReference type="AlphaFoldDB" id="A0ABD2PMW4"/>
<protein>
    <submittedName>
        <fullName evidence="3">Uncharacterized protein</fullName>
    </submittedName>
</protein>
<feature type="region of interest" description="Disordered" evidence="1">
    <location>
        <begin position="68"/>
        <end position="104"/>
    </location>
</feature>
<accession>A0ABD2PMW4</accession>
<keyword evidence="4" id="KW-1185">Reference proteome</keyword>
<feature type="compositionally biased region" description="Polar residues" evidence="1">
    <location>
        <begin position="68"/>
        <end position="79"/>
    </location>
</feature>
<gene>
    <name evidence="3" type="ORF">Ciccas_012610</name>
</gene>